<proteinExistence type="predicted"/>
<sequence>MVSKSKILGKSSLIFVTVGSTDFRFDRLFSVVDKGLIKQNHNITLVVQSGNSQYNWLYKKIIIYKYLNPLKINSFIKKADKVISHSGFASIYLGIKYAKNNPLFVPRLAKFAEHVDNHQLFFTEFLRNKVPDRLKKYFLLEENIDYNIQNFIKERSKKNTLNKYLFNESGKKNVAVGLEKFIKSAKV</sequence>
<gene>
    <name evidence="2" type="ORF">A3A74_02215</name>
</gene>
<evidence type="ECO:0000259" key="1">
    <source>
        <dbReference type="Pfam" id="PF04101"/>
    </source>
</evidence>
<accession>A0A1F7ICQ1</accession>
<dbReference type="InterPro" id="IPR007235">
    <property type="entry name" value="Glyco_trans_28_C"/>
</dbReference>
<name>A0A1F7ICQ1_9BACT</name>
<protein>
    <recommendedName>
        <fullName evidence="1">Glycosyl transferase family 28 C-terminal domain-containing protein</fullName>
    </recommendedName>
</protein>
<dbReference type="Proteomes" id="UP000179270">
    <property type="component" value="Unassembled WGS sequence"/>
</dbReference>
<dbReference type="STRING" id="1802055.A3A74_02215"/>
<evidence type="ECO:0000313" key="3">
    <source>
        <dbReference type="Proteomes" id="UP000179270"/>
    </source>
</evidence>
<evidence type="ECO:0000313" key="2">
    <source>
        <dbReference type="EMBL" id="OGK41135.1"/>
    </source>
</evidence>
<reference evidence="2 3" key="1">
    <citation type="journal article" date="2016" name="Nat. Commun.">
        <title>Thousands of microbial genomes shed light on interconnected biogeochemical processes in an aquifer system.</title>
        <authorList>
            <person name="Anantharaman K."/>
            <person name="Brown C.T."/>
            <person name="Hug L.A."/>
            <person name="Sharon I."/>
            <person name="Castelle C.J."/>
            <person name="Probst A.J."/>
            <person name="Thomas B.C."/>
            <person name="Singh A."/>
            <person name="Wilkins M.J."/>
            <person name="Karaoz U."/>
            <person name="Brodie E.L."/>
            <person name="Williams K.H."/>
            <person name="Hubbard S.S."/>
            <person name="Banfield J.F."/>
        </authorList>
    </citation>
    <scope>NUCLEOTIDE SEQUENCE [LARGE SCALE GENOMIC DNA]</scope>
</reference>
<comment type="caution">
    <text evidence="2">The sequence shown here is derived from an EMBL/GenBank/DDBJ whole genome shotgun (WGS) entry which is preliminary data.</text>
</comment>
<dbReference type="GO" id="GO:0016758">
    <property type="term" value="F:hexosyltransferase activity"/>
    <property type="evidence" value="ECO:0007669"/>
    <property type="project" value="InterPro"/>
</dbReference>
<feature type="domain" description="Glycosyl transferase family 28 C-terminal" evidence="1">
    <location>
        <begin position="14"/>
        <end position="160"/>
    </location>
</feature>
<dbReference type="Gene3D" id="3.40.50.2000">
    <property type="entry name" value="Glycogen Phosphorylase B"/>
    <property type="match status" value="1"/>
</dbReference>
<dbReference type="EMBL" id="MGAF01000022">
    <property type="protein sequence ID" value="OGK41135.1"/>
    <property type="molecule type" value="Genomic_DNA"/>
</dbReference>
<organism evidence="2 3">
    <name type="scientific">Candidatus Roizmanbacteria bacterium RIFCSPLOWO2_01_FULL_35_13</name>
    <dbReference type="NCBI Taxonomy" id="1802055"/>
    <lineage>
        <taxon>Bacteria</taxon>
        <taxon>Candidatus Roizmaniibacteriota</taxon>
    </lineage>
</organism>
<dbReference type="Pfam" id="PF04101">
    <property type="entry name" value="Glyco_tran_28_C"/>
    <property type="match status" value="1"/>
</dbReference>
<dbReference type="AlphaFoldDB" id="A0A1F7ICQ1"/>